<dbReference type="STRING" id="1168289.GCA_000259075_02183"/>
<feature type="domain" description="Bacterial surface antigen (D15)" evidence="3">
    <location>
        <begin position="209"/>
        <end position="355"/>
    </location>
</feature>
<comment type="subcellular location">
    <subcellularLocation>
        <location evidence="1">Membrane</location>
    </subcellularLocation>
</comment>
<evidence type="ECO:0000256" key="1">
    <source>
        <dbReference type="ARBA" id="ARBA00004370"/>
    </source>
</evidence>
<reference evidence="4 5" key="1">
    <citation type="submission" date="2018-07" db="EMBL/GenBank/DDBJ databases">
        <title>Freshwater and sediment microbial communities from various areas in North America, analyzing microbe dynamics in response to fracking.</title>
        <authorList>
            <person name="Lamendella R."/>
        </authorList>
    </citation>
    <scope>NUCLEOTIDE SEQUENCE [LARGE SCALE GENOMIC DNA]</scope>
    <source>
        <strain evidence="4 5">160A</strain>
    </source>
</reference>
<proteinExistence type="predicted"/>
<protein>
    <submittedName>
        <fullName evidence="4">Surface antigen-like protein</fullName>
    </submittedName>
</protein>
<dbReference type="Gene3D" id="2.40.160.50">
    <property type="entry name" value="membrane protein fhac: a member of the omp85/tpsb transporter family"/>
    <property type="match status" value="1"/>
</dbReference>
<comment type="caution">
    <text evidence="4">The sequence shown here is derived from an EMBL/GenBank/DDBJ whole genome shotgun (WGS) entry which is preliminary data.</text>
</comment>
<keyword evidence="5" id="KW-1185">Reference proteome</keyword>
<evidence type="ECO:0000313" key="5">
    <source>
        <dbReference type="Proteomes" id="UP000252733"/>
    </source>
</evidence>
<dbReference type="Proteomes" id="UP000252733">
    <property type="component" value="Unassembled WGS sequence"/>
</dbReference>
<dbReference type="InterPro" id="IPR000184">
    <property type="entry name" value="Bac_surfAg_D15"/>
</dbReference>
<keyword evidence="2" id="KW-0472">Membrane</keyword>
<sequence>MMNGRLIGPMVFVFWMVSGLNGVYCQGVNNVGGEKSDSPEKVSGIAGLGEKVLDLVTWEKEGVVYTIYPSLSVSPRNGFVYGVMPAVKWNSAHKGKFNTLAINAEHSTKGMLQLQLEHEWYLGESWLTTGDAFLNSREDQFWVGANDDEFFFDRREFRIEWDFLNNPIPSFWIGGGILLNNNHFEESASLVFGEEGLKGAEGGFIAGVGPKLLIDTRHRTLSPEKGTWLEIIPLFAGVAGFGDYRYQRYTIDGRQYIALKEEVTSLAFQIVVDYADGDIPFYEEPQLGGKERLRGIGHPLEETGKAVWLARAEIRQHIWWRLGVVAFAGAGKADSGYKKPFADMVSSVGGGLRFRMLPDDPLNVRFDFGVSSIGTTGFFISLKEAF</sequence>
<evidence type="ECO:0000256" key="2">
    <source>
        <dbReference type="ARBA" id="ARBA00023136"/>
    </source>
</evidence>
<dbReference type="EMBL" id="QPIZ01000010">
    <property type="protein sequence ID" value="RCW35361.1"/>
    <property type="molecule type" value="Genomic_DNA"/>
</dbReference>
<accession>A0A2T0XEV1</accession>
<dbReference type="AlphaFoldDB" id="A0A2T0XEV1"/>
<organism evidence="4 5">
    <name type="scientific">Marinilabilia salmonicolor</name>
    <dbReference type="NCBI Taxonomy" id="989"/>
    <lineage>
        <taxon>Bacteria</taxon>
        <taxon>Pseudomonadati</taxon>
        <taxon>Bacteroidota</taxon>
        <taxon>Bacteroidia</taxon>
        <taxon>Marinilabiliales</taxon>
        <taxon>Marinilabiliaceae</taxon>
        <taxon>Marinilabilia</taxon>
    </lineage>
</organism>
<gene>
    <name evidence="4" type="ORF">DFO77_110128</name>
</gene>
<dbReference type="GO" id="GO:0019867">
    <property type="term" value="C:outer membrane"/>
    <property type="evidence" value="ECO:0007669"/>
    <property type="project" value="InterPro"/>
</dbReference>
<dbReference type="Pfam" id="PF01103">
    <property type="entry name" value="Omp85"/>
    <property type="match status" value="1"/>
</dbReference>
<evidence type="ECO:0000313" key="4">
    <source>
        <dbReference type="EMBL" id="RCW35361.1"/>
    </source>
</evidence>
<name>A0A2T0XEV1_9BACT</name>
<evidence type="ECO:0000259" key="3">
    <source>
        <dbReference type="Pfam" id="PF01103"/>
    </source>
</evidence>
<dbReference type="RefSeq" id="WP_258176727.1">
    <property type="nucleotide sequence ID" value="NZ_PVTS01000012.1"/>
</dbReference>